<dbReference type="RefSeq" id="WP_124870861.1">
    <property type="nucleotide sequence ID" value="NZ_RQJO01000007.1"/>
</dbReference>
<evidence type="ECO:0000259" key="9">
    <source>
        <dbReference type="PROSITE" id="PS50112"/>
    </source>
</evidence>
<dbReference type="SMART" id="SM00388">
    <property type="entry name" value="HisKA"/>
    <property type="match status" value="1"/>
</dbReference>
<dbReference type="NCBIfam" id="TIGR00229">
    <property type="entry name" value="sensory_box"/>
    <property type="match status" value="2"/>
</dbReference>
<evidence type="ECO:0000256" key="1">
    <source>
        <dbReference type="ARBA" id="ARBA00000085"/>
    </source>
</evidence>
<feature type="domain" description="PAC" evidence="10">
    <location>
        <begin position="212"/>
        <end position="262"/>
    </location>
</feature>
<dbReference type="InterPro" id="IPR003594">
    <property type="entry name" value="HATPase_dom"/>
</dbReference>
<dbReference type="PROSITE" id="PS50109">
    <property type="entry name" value="HIS_KIN"/>
    <property type="match status" value="1"/>
</dbReference>
<sequence length="540" mass="61568">MLKSLFAESLVDLLFEKSDDFIAIFDLSESKYIRVNQAGVRMLGFASEQALLDDPIRSRSLRNNELDKEYRSSLIDQLVEEGSYEETIQIKRQDGSLFWGRLKTTTFTNRNRPFSLIRVIDQERLHQAEHELEHSIQRNKAIFSNATIGIIVCDQQGRIVSANQMAETIFGYTTTEWSALTIEQLVPRQIGQYHEKLRHSFNLDPQVRAMGHNRDLNARRKDGSVFPVEVSLSYFRLDEELYAVAYIIDITIKKETERQLLTHQNHIEQLNADLEQKVTDRTQALLSTLEQLENSKDELAKALAIERELGDLKSRFVSMASHEFRTPLTVVMSSATLIERYTTSEQNAHRQKHLDRIKVSVNHLNDILEEFLSLGKLEEGKVTAHAVEVDFRQLMNEIVADLQATLKPGQVIESSLSCPDLIRIDSSLLRKILVNLLSNAVKYSGPGSTVFVRVHCEENERQLRLSIKDQGMGISKEDQEHLFERFFRAANVTDISGTGLGLHIVGRYVELMGGELTLQSELNQGTTVTLTLPYENHSPN</sequence>
<dbReference type="CDD" id="cd00130">
    <property type="entry name" value="PAS"/>
    <property type="match status" value="1"/>
</dbReference>
<reference evidence="11 12" key="1">
    <citation type="submission" date="2018-11" db="EMBL/GenBank/DDBJ databases">
        <authorList>
            <person name="Zhou Z."/>
            <person name="Wang G."/>
        </authorList>
    </citation>
    <scope>NUCLEOTIDE SEQUENCE [LARGE SCALE GENOMIC DNA]</scope>
    <source>
        <strain evidence="11 12">KCTC52004</strain>
    </source>
</reference>
<dbReference type="SUPFAM" id="SSF47384">
    <property type="entry name" value="Homodimeric domain of signal transducing histidine kinase"/>
    <property type="match status" value="1"/>
</dbReference>
<dbReference type="Gene3D" id="1.10.287.130">
    <property type="match status" value="1"/>
</dbReference>
<keyword evidence="12" id="KW-1185">Reference proteome</keyword>
<dbReference type="InterPro" id="IPR004358">
    <property type="entry name" value="Sig_transdc_His_kin-like_C"/>
</dbReference>
<dbReference type="InterPro" id="IPR036890">
    <property type="entry name" value="HATPase_C_sf"/>
</dbReference>
<name>A0A3P1C0X1_9BACT</name>
<dbReference type="EC" id="2.7.13.3" evidence="2"/>
<dbReference type="SMART" id="SM00091">
    <property type="entry name" value="PAS"/>
    <property type="match status" value="2"/>
</dbReference>
<gene>
    <name evidence="11" type="ORF">EHT25_03745</name>
</gene>
<dbReference type="EMBL" id="RQJO01000007">
    <property type="protein sequence ID" value="RRB06912.1"/>
    <property type="molecule type" value="Genomic_DNA"/>
</dbReference>
<dbReference type="Pfam" id="PF13188">
    <property type="entry name" value="PAS_8"/>
    <property type="match status" value="1"/>
</dbReference>
<evidence type="ECO:0000256" key="6">
    <source>
        <dbReference type="ARBA" id="ARBA00023012"/>
    </source>
</evidence>
<feature type="coiled-coil region" evidence="7">
    <location>
        <begin position="253"/>
        <end position="309"/>
    </location>
</feature>
<evidence type="ECO:0000256" key="4">
    <source>
        <dbReference type="ARBA" id="ARBA00022679"/>
    </source>
</evidence>
<keyword evidence="6" id="KW-0902">Two-component regulatory system</keyword>
<protein>
    <recommendedName>
        <fullName evidence="2">histidine kinase</fullName>
        <ecNumber evidence="2">2.7.13.3</ecNumber>
    </recommendedName>
</protein>
<dbReference type="InterPro" id="IPR035965">
    <property type="entry name" value="PAS-like_dom_sf"/>
</dbReference>
<evidence type="ECO:0000313" key="11">
    <source>
        <dbReference type="EMBL" id="RRB06912.1"/>
    </source>
</evidence>
<dbReference type="AlphaFoldDB" id="A0A3P1C0X1"/>
<comment type="catalytic activity">
    <reaction evidence="1">
        <text>ATP + protein L-histidine = ADP + protein N-phospho-L-histidine.</text>
        <dbReference type="EC" id="2.7.13.3"/>
    </reaction>
</comment>
<dbReference type="InterPro" id="IPR003661">
    <property type="entry name" value="HisK_dim/P_dom"/>
</dbReference>
<dbReference type="FunFam" id="3.30.565.10:FF:000006">
    <property type="entry name" value="Sensor histidine kinase WalK"/>
    <property type="match status" value="1"/>
</dbReference>
<dbReference type="Proteomes" id="UP000271925">
    <property type="component" value="Unassembled WGS sequence"/>
</dbReference>
<evidence type="ECO:0000259" key="10">
    <source>
        <dbReference type="PROSITE" id="PS50113"/>
    </source>
</evidence>
<evidence type="ECO:0000256" key="2">
    <source>
        <dbReference type="ARBA" id="ARBA00012438"/>
    </source>
</evidence>
<dbReference type="InterPro" id="IPR036097">
    <property type="entry name" value="HisK_dim/P_sf"/>
</dbReference>
<dbReference type="SUPFAM" id="SSF55785">
    <property type="entry name" value="PYP-like sensor domain (PAS domain)"/>
    <property type="match status" value="2"/>
</dbReference>
<keyword evidence="4" id="KW-0808">Transferase</keyword>
<keyword evidence="7" id="KW-0175">Coiled coil</keyword>
<evidence type="ECO:0000256" key="3">
    <source>
        <dbReference type="ARBA" id="ARBA00022553"/>
    </source>
</evidence>
<dbReference type="Pfam" id="PF00512">
    <property type="entry name" value="HisKA"/>
    <property type="match status" value="1"/>
</dbReference>
<accession>A0A3P1C0X1</accession>
<feature type="domain" description="PAS" evidence="9">
    <location>
        <begin position="135"/>
        <end position="176"/>
    </location>
</feature>
<evidence type="ECO:0000259" key="8">
    <source>
        <dbReference type="PROSITE" id="PS50109"/>
    </source>
</evidence>
<dbReference type="PROSITE" id="PS50112">
    <property type="entry name" value="PAS"/>
    <property type="match status" value="1"/>
</dbReference>
<dbReference type="CDD" id="cd00075">
    <property type="entry name" value="HATPase"/>
    <property type="match status" value="1"/>
</dbReference>
<feature type="domain" description="Histidine kinase" evidence="8">
    <location>
        <begin position="319"/>
        <end position="536"/>
    </location>
</feature>
<keyword evidence="5 11" id="KW-0418">Kinase</keyword>
<keyword evidence="3" id="KW-0597">Phosphoprotein</keyword>
<comment type="caution">
    <text evidence="11">The sequence shown here is derived from an EMBL/GenBank/DDBJ whole genome shotgun (WGS) entry which is preliminary data.</text>
</comment>
<evidence type="ECO:0000256" key="5">
    <source>
        <dbReference type="ARBA" id="ARBA00022777"/>
    </source>
</evidence>
<dbReference type="PANTHER" id="PTHR43711:SF26">
    <property type="entry name" value="SENSOR HISTIDINE KINASE RCSC"/>
    <property type="match status" value="1"/>
</dbReference>
<evidence type="ECO:0000313" key="12">
    <source>
        <dbReference type="Proteomes" id="UP000271925"/>
    </source>
</evidence>
<dbReference type="InterPro" id="IPR000014">
    <property type="entry name" value="PAS"/>
</dbReference>
<dbReference type="Pfam" id="PF02518">
    <property type="entry name" value="HATPase_c"/>
    <property type="match status" value="1"/>
</dbReference>
<dbReference type="SUPFAM" id="SSF55874">
    <property type="entry name" value="ATPase domain of HSP90 chaperone/DNA topoisomerase II/histidine kinase"/>
    <property type="match status" value="1"/>
</dbReference>
<proteinExistence type="predicted"/>
<dbReference type="PRINTS" id="PR00344">
    <property type="entry name" value="BCTRLSENSOR"/>
</dbReference>
<dbReference type="PROSITE" id="PS50113">
    <property type="entry name" value="PAC"/>
    <property type="match status" value="1"/>
</dbReference>
<dbReference type="SMART" id="SM00387">
    <property type="entry name" value="HATPase_c"/>
    <property type="match status" value="1"/>
</dbReference>
<dbReference type="InterPro" id="IPR005467">
    <property type="entry name" value="His_kinase_dom"/>
</dbReference>
<evidence type="ECO:0000256" key="7">
    <source>
        <dbReference type="SAM" id="Coils"/>
    </source>
</evidence>
<dbReference type="Gene3D" id="3.30.565.10">
    <property type="entry name" value="Histidine kinase-like ATPase, C-terminal domain"/>
    <property type="match status" value="1"/>
</dbReference>
<dbReference type="CDD" id="cd00082">
    <property type="entry name" value="HisKA"/>
    <property type="match status" value="1"/>
</dbReference>
<dbReference type="GO" id="GO:0000155">
    <property type="term" value="F:phosphorelay sensor kinase activity"/>
    <property type="evidence" value="ECO:0007669"/>
    <property type="project" value="InterPro"/>
</dbReference>
<organism evidence="11 12">
    <name type="scientific">Larkinella rosea</name>
    <dbReference type="NCBI Taxonomy" id="2025312"/>
    <lineage>
        <taxon>Bacteria</taxon>
        <taxon>Pseudomonadati</taxon>
        <taxon>Bacteroidota</taxon>
        <taxon>Cytophagia</taxon>
        <taxon>Cytophagales</taxon>
        <taxon>Spirosomataceae</taxon>
        <taxon>Larkinella</taxon>
    </lineage>
</organism>
<dbReference type="InterPro" id="IPR050736">
    <property type="entry name" value="Sensor_HK_Regulatory"/>
</dbReference>
<dbReference type="OrthoDB" id="9808408at2"/>
<dbReference type="PANTHER" id="PTHR43711">
    <property type="entry name" value="TWO-COMPONENT HISTIDINE KINASE"/>
    <property type="match status" value="1"/>
</dbReference>
<dbReference type="Gene3D" id="3.30.450.20">
    <property type="entry name" value="PAS domain"/>
    <property type="match status" value="2"/>
</dbReference>
<dbReference type="InterPro" id="IPR000700">
    <property type="entry name" value="PAS-assoc_C"/>
</dbReference>
<dbReference type="Pfam" id="PF13426">
    <property type="entry name" value="PAS_9"/>
    <property type="match status" value="1"/>
</dbReference>